<proteinExistence type="predicted"/>
<dbReference type="KEGG" id="prr:AT705_21335"/>
<dbReference type="EMBL" id="CP013612">
    <property type="protein sequence ID" value="ALU45486.1"/>
    <property type="molecule type" value="Genomic_DNA"/>
</dbReference>
<dbReference type="AlphaFoldDB" id="A0A0U3GYS8"/>
<evidence type="ECO:0000256" key="1">
    <source>
        <dbReference type="SAM" id="SignalP"/>
    </source>
</evidence>
<gene>
    <name evidence="2" type="ORF">AT705_21335</name>
</gene>
<evidence type="ECO:0000313" key="3">
    <source>
        <dbReference type="Proteomes" id="UP000069015"/>
    </source>
</evidence>
<dbReference type="SUPFAM" id="SSF53850">
    <property type="entry name" value="Periplasmic binding protein-like II"/>
    <property type="match status" value="1"/>
</dbReference>
<dbReference type="Proteomes" id="UP000069015">
    <property type="component" value="Chromosome 2"/>
</dbReference>
<reference evidence="2 3" key="1">
    <citation type="submission" date="2015-12" db="EMBL/GenBank/DDBJ databases">
        <title>Complete genome sequence of Pseudoalteromonas rubra SCSIO 6842, harboring a conjugative plasmid.</title>
        <authorList>
            <person name="Li B."/>
            <person name="Wang X."/>
        </authorList>
    </citation>
    <scope>NUCLEOTIDE SEQUENCE [LARGE SCALE GENOMIC DNA]</scope>
    <source>
        <strain evidence="2 3">SCSIO 6842</strain>
    </source>
</reference>
<feature type="signal peptide" evidence="1">
    <location>
        <begin position="1"/>
        <end position="19"/>
    </location>
</feature>
<feature type="chain" id="PRO_5006839225" description="Amino acid ABC transporter substrate-binding protein" evidence="1">
    <location>
        <begin position="20"/>
        <end position="276"/>
    </location>
</feature>
<protein>
    <recommendedName>
        <fullName evidence="4">Amino acid ABC transporter substrate-binding protein</fullName>
    </recommendedName>
</protein>
<keyword evidence="1" id="KW-0732">Signal</keyword>
<organism evidence="2 3">
    <name type="scientific">Pseudoalteromonas rubra</name>
    <dbReference type="NCBI Taxonomy" id="43658"/>
    <lineage>
        <taxon>Bacteria</taxon>
        <taxon>Pseudomonadati</taxon>
        <taxon>Pseudomonadota</taxon>
        <taxon>Gammaproteobacteria</taxon>
        <taxon>Alteromonadales</taxon>
        <taxon>Pseudoalteromonadaceae</taxon>
        <taxon>Pseudoalteromonas</taxon>
    </lineage>
</organism>
<sequence>MRLTVMSLIFLFVCCQAAAKVSIRLCYEDKHIPPFFLGNGFDVPQENPGATIEILRHLETQVEGVQFKFVRKPWQRCLYEIKRNRVDAVIASYRQARQAFLSYPLNEDGSPDTLSSISRFGTCLVGMTQLKTAIHERSYPINLAVPRGYSVADSVGSDKYTILNTDSQSDAFELVLKGKVHGTFGLCQVDGKAVEAFPYRRQLAAVYPPLDISFGYLTFSKQFKALHAPTAKALWSMLSTSELHHIYIAYINRQSYPGDSQGSSRTPTKVPWQVFD</sequence>
<dbReference type="Gene3D" id="3.40.190.10">
    <property type="entry name" value="Periplasmic binding protein-like II"/>
    <property type="match status" value="1"/>
</dbReference>
<evidence type="ECO:0008006" key="4">
    <source>
        <dbReference type="Google" id="ProtNLM"/>
    </source>
</evidence>
<name>A0A0U3GYS8_9GAMM</name>
<evidence type="ECO:0000313" key="2">
    <source>
        <dbReference type="EMBL" id="ALU45486.1"/>
    </source>
</evidence>
<accession>A0A0U3GYS8</accession>